<proteinExistence type="predicted"/>
<evidence type="ECO:0000313" key="1">
    <source>
        <dbReference type="EMBL" id="PZE22005.1"/>
    </source>
</evidence>
<sequence>MRMVHARSSVAGVLRYSSDGSSVGEQIWSQQAGVGGAETAVGHSSPQADGGRWRWLPHAPLYEYNLYIGGANVID</sequence>
<protein>
    <submittedName>
        <fullName evidence="1">Uncharacterized protein</fullName>
    </submittedName>
</protein>
<organism evidence="1 2">
    <name type="scientific">Paenibacillus xerothermodurans</name>
    <dbReference type="NCBI Taxonomy" id="1977292"/>
    <lineage>
        <taxon>Bacteria</taxon>
        <taxon>Bacillati</taxon>
        <taxon>Bacillota</taxon>
        <taxon>Bacilli</taxon>
        <taxon>Bacillales</taxon>
        <taxon>Paenibacillaceae</taxon>
        <taxon>Paenibacillus</taxon>
    </lineage>
</organism>
<name>A0A2W1NR68_PAEXE</name>
<keyword evidence="2" id="KW-1185">Reference proteome</keyword>
<dbReference type="EMBL" id="NHRJ02000002">
    <property type="protein sequence ID" value="PZE22005.1"/>
    <property type="molecule type" value="Genomic_DNA"/>
</dbReference>
<dbReference type="AlphaFoldDB" id="A0A2W1NR68"/>
<dbReference type="Proteomes" id="UP000214746">
    <property type="component" value="Unassembled WGS sequence"/>
</dbReference>
<accession>A0A2W1NR68</accession>
<gene>
    <name evidence="1" type="ORF">CBW46_006300</name>
</gene>
<reference evidence="1" key="1">
    <citation type="submission" date="2018-06" db="EMBL/GenBank/DDBJ databases">
        <title>Paenibacillus xerothermodurans sp. nov. an extremely dry heat resistant spore forming bacterium isolated from the soil of Cape Canaveral, Florida.</title>
        <authorList>
            <person name="Seuylemezian A."/>
            <person name="Kaur N."/>
            <person name="Patil P."/>
            <person name="Patil P."/>
            <person name="Mayilraj S."/>
            <person name="Vaishampayan P."/>
        </authorList>
    </citation>
    <scope>NUCLEOTIDE SEQUENCE [LARGE SCALE GENOMIC DNA]</scope>
    <source>
        <strain evidence="1">ATCC 27380</strain>
    </source>
</reference>
<evidence type="ECO:0000313" key="2">
    <source>
        <dbReference type="Proteomes" id="UP000214746"/>
    </source>
</evidence>
<comment type="caution">
    <text evidence="1">The sequence shown here is derived from an EMBL/GenBank/DDBJ whole genome shotgun (WGS) entry which is preliminary data.</text>
</comment>